<protein>
    <submittedName>
        <fullName evidence="2">Class III signal peptide-containing protein</fullName>
    </submittedName>
</protein>
<name>A0A832Z9T8_9EURY</name>
<evidence type="ECO:0000256" key="1">
    <source>
        <dbReference type="SAM" id="Phobius"/>
    </source>
</evidence>
<dbReference type="AlphaFoldDB" id="A0A832Z9T8"/>
<accession>A0A832Z9T8</accession>
<comment type="caution">
    <text evidence="2">The sequence shown here is derived from an EMBL/GenBank/DDBJ whole genome shotgun (WGS) entry which is preliminary data.</text>
</comment>
<dbReference type="EMBL" id="DQUG01000211">
    <property type="protein sequence ID" value="HIP75517.1"/>
    <property type="molecule type" value="Genomic_DNA"/>
</dbReference>
<evidence type="ECO:0000313" key="2">
    <source>
        <dbReference type="EMBL" id="HIP75517.1"/>
    </source>
</evidence>
<feature type="transmembrane region" description="Helical" evidence="1">
    <location>
        <begin position="7"/>
        <end position="25"/>
    </location>
</feature>
<proteinExistence type="predicted"/>
<keyword evidence="1" id="KW-0472">Membrane</keyword>
<dbReference type="Pfam" id="PF04021">
    <property type="entry name" value="Class_IIIsignal"/>
    <property type="match status" value="1"/>
</dbReference>
<organism evidence="2 3">
    <name type="scientific">Thermococcus paralvinellae</name>
    <dbReference type="NCBI Taxonomy" id="582419"/>
    <lineage>
        <taxon>Archaea</taxon>
        <taxon>Methanobacteriati</taxon>
        <taxon>Methanobacteriota</taxon>
        <taxon>Thermococci</taxon>
        <taxon>Thermococcales</taxon>
        <taxon>Thermococcaceae</taxon>
        <taxon>Thermococcus</taxon>
    </lineage>
</organism>
<keyword evidence="1" id="KW-0812">Transmembrane</keyword>
<gene>
    <name evidence="2" type="ORF">EYH13_05245</name>
</gene>
<sequence>MRRAQISLEFILIFGIMLILLAYSINNVTFSQESQSNELLRVQVSLEAKGFANSISNTISQVYAQGPGSKATTHVTLRYLTDEDYLKKSFNLSGNPEIFITYLNGTYVGIIDTTNTTLVTSGTAKNTFWSQSLYRTNLTGSTGFTPHGTATYSGSTVNGLLISNPGQLPTNLMIVVEWIPGNGNTWKLDMTTGELRINIDPGG</sequence>
<dbReference type="Proteomes" id="UP000649326">
    <property type="component" value="Unassembled WGS sequence"/>
</dbReference>
<evidence type="ECO:0000313" key="3">
    <source>
        <dbReference type="Proteomes" id="UP000649326"/>
    </source>
</evidence>
<dbReference type="InterPro" id="IPR007166">
    <property type="entry name" value="Class3_signal_pept_motif"/>
</dbReference>
<keyword evidence="1" id="KW-1133">Transmembrane helix</keyword>
<reference evidence="2" key="1">
    <citation type="journal article" date="2020" name="ISME J.">
        <title>Gammaproteobacteria mediating utilization of methyl-, sulfur- and petroleum organic compounds in deep ocean hydrothermal plumes.</title>
        <authorList>
            <person name="Zhou Z."/>
            <person name="Liu Y."/>
            <person name="Pan J."/>
            <person name="Cron B.R."/>
            <person name="Toner B.M."/>
            <person name="Anantharaman K."/>
            <person name="Breier J.A."/>
            <person name="Dick G.J."/>
            <person name="Li M."/>
        </authorList>
    </citation>
    <scope>NUCLEOTIDE SEQUENCE</scope>
    <source>
        <strain evidence="2">SZUA-1451</strain>
    </source>
</reference>